<evidence type="ECO:0000256" key="3">
    <source>
        <dbReference type="ARBA" id="ARBA00023054"/>
    </source>
</evidence>
<sequence>MFQISLERMDSNGEHSFWPYGPSVWHDSYLLEDEALLCSLPFLSFGCQPLCSNSPAVAQSSSLQAPCLVPCDTGELDTSFDDDLLRCWEAIEQSDDSTEDSGKGLPLLCYGEESGAASNAMRADRVRSERVLTFELVSQYFYMPITQAARELNVGLTVLKKKCRELGIPRWPHRKLKNLQTLINDVEVLQEAGKANDGEQLRAMVEMLEQERRLLEQRPYVELEEKTKRLRQACFKASYKKRRLLVLEPGEASKYY</sequence>
<dbReference type="Gramene" id="TraesROB_scaffold_094388_01G000200.1">
    <property type="protein sequence ID" value="TraesROB_scaffold_094388_01G000200.1"/>
    <property type="gene ID" value="TraesROB_scaffold_094388_01G000200"/>
</dbReference>
<dbReference type="PANTHER" id="PTHR46373:SF28">
    <property type="entry name" value="OS06G0228950 PROTEIN"/>
    <property type="match status" value="1"/>
</dbReference>
<dbReference type="GO" id="GO:0003677">
    <property type="term" value="F:DNA binding"/>
    <property type="evidence" value="ECO:0007669"/>
    <property type="project" value="UniProtKB-KW"/>
</dbReference>
<evidence type="ECO:0000256" key="5">
    <source>
        <dbReference type="ARBA" id="ARBA00023163"/>
    </source>
</evidence>
<dbReference type="InterPro" id="IPR044607">
    <property type="entry name" value="RKD-like"/>
</dbReference>
<organism evidence="8">
    <name type="scientific">Triticum aestivum</name>
    <name type="common">Wheat</name>
    <dbReference type="NCBI Taxonomy" id="4565"/>
    <lineage>
        <taxon>Eukaryota</taxon>
        <taxon>Viridiplantae</taxon>
        <taxon>Streptophyta</taxon>
        <taxon>Embryophyta</taxon>
        <taxon>Tracheophyta</taxon>
        <taxon>Spermatophyta</taxon>
        <taxon>Magnoliopsida</taxon>
        <taxon>Liliopsida</taxon>
        <taxon>Poales</taxon>
        <taxon>Poaceae</taxon>
        <taxon>BOP clade</taxon>
        <taxon>Pooideae</taxon>
        <taxon>Triticodae</taxon>
        <taxon>Triticeae</taxon>
        <taxon>Triticinae</taxon>
        <taxon>Triticum</taxon>
    </lineage>
</organism>
<keyword evidence="3" id="KW-0175">Coiled coil</keyword>
<reference evidence="8" key="2">
    <citation type="submission" date="2018-10" db="UniProtKB">
        <authorList>
            <consortium name="EnsemblPlants"/>
        </authorList>
    </citation>
    <scope>IDENTIFICATION</scope>
</reference>
<dbReference type="Gramene" id="TraesCS7D03G0425300.1">
    <property type="protein sequence ID" value="TraesCS7D03G0425300.1.CDS"/>
    <property type="gene ID" value="TraesCS7D03G0425300"/>
</dbReference>
<evidence type="ECO:0000256" key="2">
    <source>
        <dbReference type="ARBA" id="ARBA00023015"/>
    </source>
</evidence>
<comment type="function">
    <text evidence="1">Putative transcription factor.</text>
</comment>
<dbReference type="PaxDb" id="4565-Traes_7DS_405F08A53.1"/>
<dbReference type="Gramene" id="TraesCAD_scaffold_084744_01G000200.1">
    <property type="protein sequence ID" value="TraesCAD_scaffold_084744_01G000200.1"/>
    <property type="gene ID" value="TraesCAD_scaffold_084744_01G000200"/>
</dbReference>
<name>A0A3B6TGL9_WHEAT</name>
<evidence type="ECO:0000256" key="1">
    <source>
        <dbReference type="ARBA" id="ARBA00004049"/>
    </source>
</evidence>
<proteinExistence type="predicted"/>
<dbReference type="Gramene" id="TraesWEE_scaffold_091500_01G000200.1">
    <property type="protein sequence ID" value="TraesWEE_scaffold_091500_01G000200.1"/>
    <property type="gene ID" value="TraesWEE_scaffold_091500_01G000200"/>
</dbReference>
<evidence type="ECO:0000256" key="6">
    <source>
        <dbReference type="ARBA" id="ARBA00023242"/>
    </source>
</evidence>
<dbReference type="GO" id="GO:0003700">
    <property type="term" value="F:DNA-binding transcription factor activity"/>
    <property type="evidence" value="ECO:0007669"/>
    <property type="project" value="InterPro"/>
</dbReference>
<dbReference type="OrthoDB" id="6270329at2759"/>
<keyword evidence="6" id="KW-0539">Nucleus</keyword>
<dbReference type="Gramene" id="TraesCLE_scaffold_081415_01G000200.1">
    <property type="protein sequence ID" value="TraesCLE_scaffold_081415_01G000200.1"/>
    <property type="gene ID" value="TraesCLE_scaffold_081415_01G000200"/>
</dbReference>
<evidence type="ECO:0000256" key="4">
    <source>
        <dbReference type="ARBA" id="ARBA00023125"/>
    </source>
</evidence>
<dbReference type="SMR" id="A0A3B6TGL9"/>
<dbReference type="EnsemblPlants" id="TraesCS7D02G189500.1">
    <property type="protein sequence ID" value="TraesCS7D02G189500.1"/>
    <property type="gene ID" value="TraesCS7D02G189500"/>
</dbReference>
<keyword evidence="9" id="KW-1185">Reference proteome</keyword>
<accession>A0A3B6TGL9</accession>
<feature type="domain" description="RWP-RK" evidence="7">
    <location>
        <begin position="116"/>
        <end position="199"/>
    </location>
</feature>
<dbReference type="AlphaFoldDB" id="A0A3B6TGL9"/>
<dbReference type="Pfam" id="PF02042">
    <property type="entry name" value="RWP-RK"/>
    <property type="match status" value="1"/>
</dbReference>
<keyword evidence="4" id="KW-0238">DNA-binding</keyword>
<reference evidence="8" key="1">
    <citation type="submission" date="2018-08" db="EMBL/GenBank/DDBJ databases">
        <authorList>
            <person name="Rossello M."/>
        </authorList>
    </citation>
    <scope>NUCLEOTIDE SEQUENCE [LARGE SCALE GENOMIC DNA]</scope>
    <source>
        <strain evidence="8">cv. Chinese Spring</strain>
    </source>
</reference>
<dbReference type="STRING" id="4565.A0A3B6TGL9"/>
<dbReference type="Proteomes" id="UP000019116">
    <property type="component" value="Chromosome 7D"/>
</dbReference>
<evidence type="ECO:0000313" key="9">
    <source>
        <dbReference type="Proteomes" id="UP000019116"/>
    </source>
</evidence>
<evidence type="ECO:0000313" key="8">
    <source>
        <dbReference type="EnsemblPlants" id="TraesCS7D02G189500.1"/>
    </source>
</evidence>
<dbReference type="Gramene" id="TraesCS7D02G189500.1">
    <property type="protein sequence ID" value="TraesCS7D02G189500.1"/>
    <property type="gene ID" value="TraesCS7D02G189500"/>
</dbReference>
<keyword evidence="5" id="KW-0804">Transcription</keyword>
<keyword evidence="2" id="KW-0805">Transcription regulation</keyword>
<dbReference type="PROSITE" id="PS51519">
    <property type="entry name" value="RWP_RK"/>
    <property type="match status" value="1"/>
</dbReference>
<dbReference type="InterPro" id="IPR003035">
    <property type="entry name" value="RWP-RK_dom"/>
</dbReference>
<protein>
    <recommendedName>
        <fullName evidence="7">RWP-RK domain-containing protein</fullName>
    </recommendedName>
</protein>
<dbReference type="Gramene" id="TraesRN7D0100439800.1">
    <property type="protein sequence ID" value="TraesRN7D0100439800.1"/>
    <property type="gene ID" value="TraesRN7D0100439800"/>
</dbReference>
<evidence type="ECO:0000259" key="7">
    <source>
        <dbReference type="PROSITE" id="PS51519"/>
    </source>
</evidence>
<dbReference type="OMA" id="QEHSWWP"/>
<dbReference type="PANTHER" id="PTHR46373">
    <property type="entry name" value="PROTEIN RKD4"/>
    <property type="match status" value="1"/>
</dbReference>